<dbReference type="STRING" id="1765722.AT728_26200"/>
<sequence length="105" mass="11277">MGVVVTLPGEEAATYHLRPPGGGDEWSAPADGTTLRPVPAAVTHITPTPRDVVYDQRAEQGAMPVEVHYEDGGTAESVLVFTVAQLERCTGQLQRIIELRKDGQP</sequence>
<reference evidence="2 3" key="1">
    <citation type="submission" date="2015-12" db="EMBL/GenBank/DDBJ databases">
        <title>Draft genome sequence of Streptomyces silvensis ATCC 53525, a producer of novel hormone antagonists.</title>
        <authorList>
            <person name="Johnston C.W."/>
            <person name="Li Y."/>
            <person name="Magarvey N.A."/>
        </authorList>
    </citation>
    <scope>NUCLEOTIDE SEQUENCE [LARGE SCALE GENOMIC DNA]</scope>
    <source>
        <strain evidence="2 3">ATCC 53525</strain>
    </source>
</reference>
<evidence type="ECO:0000313" key="2">
    <source>
        <dbReference type="EMBL" id="KUF15614.1"/>
    </source>
</evidence>
<dbReference type="Proteomes" id="UP000054804">
    <property type="component" value="Unassembled WGS sequence"/>
</dbReference>
<accession>A0A0W7WYE8</accession>
<evidence type="ECO:0000256" key="1">
    <source>
        <dbReference type="SAM" id="MobiDB-lite"/>
    </source>
</evidence>
<organism evidence="2 3">
    <name type="scientific">Streptomyces silvensis</name>
    <dbReference type="NCBI Taxonomy" id="1765722"/>
    <lineage>
        <taxon>Bacteria</taxon>
        <taxon>Bacillati</taxon>
        <taxon>Actinomycetota</taxon>
        <taxon>Actinomycetes</taxon>
        <taxon>Kitasatosporales</taxon>
        <taxon>Streptomycetaceae</taxon>
        <taxon>Streptomyces</taxon>
    </lineage>
</organism>
<dbReference type="OrthoDB" id="4272309at2"/>
<keyword evidence="3" id="KW-1185">Reference proteome</keyword>
<dbReference type="EMBL" id="LOCL01000044">
    <property type="protein sequence ID" value="KUF15614.1"/>
    <property type="molecule type" value="Genomic_DNA"/>
</dbReference>
<gene>
    <name evidence="2" type="ORF">AT728_26200</name>
</gene>
<proteinExistence type="predicted"/>
<comment type="caution">
    <text evidence="2">The sequence shown here is derived from an EMBL/GenBank/DDBJ whole genome shotgun (WGS) entry which is preliminary data.</text>
</comment>
<protein>
    <submittedName>
        <fullName evidence="2">Uncharacterized protein</fullName>
    </submittedName>
</protein>
<dbReference type="AlphaFoldDB" id="A0A0W7WYE8"/>
<name>A0A0W7WYE8_9ACTN</name>
<feature type="region of interest" description="Disordered" evidence="1">
    <location>
        <begin position="14"/>
        <end position="33"/>
    </location>
</feature>
<evidence type="ECO:0000313" key="3">
    <source>
        <dbReference type="Proteomes" id="UP000054804"/>
    </source>
</evidence>